<accession>A0A5A7Q5V4</accession>
<comment type="caution">
    <text evidence="1">The sequence shown here is derived from an EMBL/GenBank/DDBJ whole genome shotgun (WGS) entry which is preliminary data.</text>
</comment>
<gene>
    <name evidence="1" type="ORF">STAS_17319</name>
</gene>
<name>A0A5A7Q5V4_STRAF</name>
<protein>
    <submittedName>
        <fullName evidence="1">Trimethylamine-N-oxide reductase</fullName>
    </submittedName>
</protein>
<feature type="non-terminal residue" evidence="1">
    <location>
        <position position="138"/>
    </location>
</feature>
<reference evidence="2" key="1">
    <citation type="journal article" date="2019" name="Curr. Biol.">
        <title>Genome Sequence of Striga asiatica Provides Insight into the Evolution of Plant Parasitism.</title>
        <authorList>
            <person name="Yoshida S."/>
            <person name="Kim S."/>
            <person name="Wafula E.K."/>
            <person name="Tanskanen J."/>
            <person name="Kim Y.M."/>
            <person name="Honaas L."/>
            <person name="Yang Z."/>
            <person name="Spallek T."/>
            <person name="Conn C.E."/>
            <person name="Ichihashi Y."/>
            <person name="Cheong K."/>
            <person name="Cui S."/>
            <person name="Der J.P."/>
            <person name="Gundlach H."/>
            <person name="Jiao Y."/>
            <person name="Hori C."/>
            <person name="Ishida J.K."/>
            <person name="Kasahara H."/>
            <person name="Kiba T."/>
            <person name="Kim M.S."/>
            <person name="Koo N."/>
            <person name="Laohavisit A."/>
            <person name="Lee Y.H."/>
            <person name="Lumba S."/>
            <person name="McCourt P."/>
            <person name="Mortimer J.C."/>
            <person name="Mutuku J.M."/>
            <person name="Nomura T."/>
            <person name="Sasaki-Sekimoto Y."/>
            <person name="Seto Y."/>
            <person name="Wang Y."/>
            <person name="Wakatake T."/>
            <person name="Sakakibara H."/>
            <person name="Demura T."/>
            <person name="Yamaguchi S."/>
            <person name="Yoneyama K."/>
            <person name="Manabe R.I."/>
            <person name="Nelson D.C."/>
            <person name="Schulman A.H."/>
            <person name="Timko M.P."/>
            <person name="dePamphilis C.W."/>
            <person name="Choi D."/>
            <person name="Shirasu K."/>
        </authorList>
    </citation>
    <scope>NUCLEOTIDE SEQUENCE [LARGE SCALE GENOMIC DNA]</scope>
    <source>
        <strain evidence="2">cv. UVA1</strain>
    </source>
</reference>
<proteinExistence type="predicted"/>
<dbReference type="AlphaFoldDB" id="A0A5A7Q5V4"/>
<evidence type="ECO:0000313" key="1">
    <source>
        <dbReference type="EMBL" id="GER40633.1"/>
    </source>
</evidence>
<keyword evidence="2" id="KW-1185">Reference proteome</keyword>
<organism evidence="1 2">
    <name type="scientific">Striga asiatica</name>
    <name type="common">Asiatic witchweed</name>
    <name type="synonym">Buchnera asiatica</name>
    <dbReference type="NCBI Taxonomy" id="4170"/>
    <lineage>
        <taxon>Eukaryota</taxon>
        <taxon>Viridiplantae</taxon>
        <taxon>Streptophyta</taxon>
        <taxon>Embryophyta</taxon>
        <taxon>Tracheophyta</taxon>
        <taxon>Spermatophyta</taxon>
        <taxon>Magnoliopsida</taxon>
        <taxon>eudicotyledons</taxon>
        <taxon>Gunneridae</taxon>
        <taxon>Pentapetalae</taxon>
        <taxon>asterids</taxon>
        <taxon>lamiids</taxon>
        <taxon>Lamiales</taxon>
        <taxon>Orobanchaceae</taxon>
        <taxon>Buchnereae</taxon>
        <taxon>Striga</taxon>
    </lineage>
</organism>
<evidence type="ECO:0000313" key="2">
    <source>
        <dbReference type="Proteomes" id="UP000325081"/>
    </source>
</evidence>
<dbReference type="EMBL" id="BKCP01005949">
    <property type="protein sequence ID" value="GER40633.1"/>
    <property type="molecule type" value="Genomic_DNA"/>
</dbReference>
<dbReference type="Proteomes" id="UP000325081">
    <property type="component" value="Unassembled WGS sequence"/>
</dbReference>
<sequence length="138" mass="16068">MLTEYEGMKANKTQRESDNNLIVFRMEKPSSSGFVRRHQARVSYLTETIKSTYKASIQGREYRIPNLKVQEVTESYRTQNCYHKKAHHNNWCPQCNNSSIVVPSCTVYKIIVCTVRKEFVPSIINMVNVHYVLSGFDQ</sequence>